<comment type="pathway">
    <text evidence="2">Phospholipid metabolism; CDP-diacylglycerol biosynthesis; CDP-diacylglycerol from sn-glycerol 3-phosphate: step 1/3.</text>
</comment>
<name>A0A7J5YXW1_DISMA</name>
<dbReference type="InterPro" id="IPR045520">
    <property type="entry name" value="GPAT/DHAPAT_C"/>
</dbReference>
<evidence type="ECO:0000256" key="12">
    <source>
        <dbReference type="ARBA" id="ARBA00023264"/>
    </source>
</evidence>
<gene>
    <name evidence="24" type="ORF">F7725_014349</name>
</gene>
<comment type="catalytic activity">
    <reaction evidence="17">
        <text>sn-glycerol 3-phosphate + hexadecanoyl-CoA = 1-hexadecanoyl-sn-glycero-3-phosphate + CoA</text>
        <dbReference type="Rhea" id="RHEA:35723"/>
        <dbReference type="ChEBI" id="CHEBI:57287"/>
        <dbReference type="ChEBI" id="CHEBI:57379"/>
        <dbReference type="ChEBI" id="CHEBI:57518"/>
        <dbReference type="ChEBI" id="CHEBI:57597"/>
    </reaction>
    <physiologicalReaction direction="left-to-right" evidence="17">
        <dbReference type="Rhea" id="RHEA:35724"/>
    </physiologicalReaction>
</comment>
<evidence type="ECO:0000256" key="6">
    <source>
        <dbReference type="ARBA" id="ARBA00017577"/>
    </source>
</evidence>
<organism evidence="24 25">
    <name type="scientific">Dissostichus mawsoni</name>
    <name type="common">Antarctic cod</name>
    <dbReference type="NCBI Taxonomy" id="36200"/>
    <lineage>
        <taxon>Eukaryota</taxon>
        <taxon>Metazoa</taxon>
        <taxon>Chordata</taxon>
        <taxon>Craniata</taxon>
        <taxon>Vertebrata</taxon>
        <taxon>Euteleostomi</taxon>
        <taxon>Actinopterygii</taxon>
        <taxon>Neopterygii</taxon>
        <taxon>Teleostei</taxon>
        <taxon>Neoteleostei</taxon>
        <taxon>Acanthomorphata</taxon>
        <taxon>Eupercaria</taxon>
        <taxon>Perciformes</taxon>
        <taxon>Notothenioidei</taxon>
        <taxon>Nototheniidae</taxon>
        <taxon>Dissostichus</taxon>
    </lineage>
</organism>
<evidence type="ECO:0000256" key="11">
    <source>
        <dbReference type="ARBA" id="ARBA00023209"/>
    </source>
</evidence>
<dbReference type="AlphaFoldDB" id="A0A7J5YXW1"/>
<keyword evidence="11" id="KW-0594">Phospholipid biosynthesis</keyword>
<keyword evidence="10" id="KW-0472">Membrane</keyword>
<evidence type="ECO:0000256" key="16">
    <source>
        <dbReference type="ARBA" id="ARBA00047480"/>
    </source>
</evidence>
<evidence type="ECO:0000256" key="18">
    <source>
        <dbReference type="ARBA" id="ARBA00048408"/>
    </source>
</evidence>
<evidence type="ECO:0000256" key="21">
    <source>
        <dbReference type="PIRNR" id="PIRNR000437"/>
    </source>
</evidence>
<feature type="region of interest" description="Disordered" evidence="22">
    <location>
        <begin position="601"/>
        <end position="635"/>
    </location>
</feature>
<keyword evidence="25" id="KW-1185">Reference proteome</keyword>
<dbReference type="SUPFAM" id="SSF69593">
    <property type="entry name" value="Glycerol-3-phosphate (1)-acyltransferase"/>
    <property type="match status" value="1"/>
</dbReference>
<evidence type="ECO:0000256" key="17">
    <source>
        <dbReference type="ARBA" id="ARBA00047573"/>
    </source>
</evidence>
<dbReference type="InterPro" id="IPR022284">
    <property type="entry name" value="GPAT/DHAPAT"/>
</dbReference>
<dbReference type="GO" id="GO:0008654">
    <property type="term" value="P:phospholipid biosynthetic process"/>
    <property type="evidence" value="ECO:0007669"/>
    <property type="project" value="UniProtKB-KW"/>
</dbReference>
<evidence type="ECO:0000256" key="7">
    <source>
        <dbReference type="ARBA" id="ARBA00022516"/>
    </source>
</evidence>
<dbReference type="Proteomes" id="UP000518266">
    <property type="component" value="Unassembled WGS sequence"/>
</dbReference>
<comment type="catalytic activity">
    <reaction evidence="18">
        <text>sn-glycerol 3-phosphate + octadecanoyl-CoA = 1-octadecanoyl-sn-glycero-3-phosphate + CoA</text>
        <dbReference type="Rhea" id="RHEA:37195"/>
        <dbReference type="ChEBI" id="CHEBI:57287"/>
        <dbReference type="ChEBI" id="CHEBI:57394"/>
        <dbReference type="ChEBI" id="CHEBI:57597"/>
        <dbReference type="ChEBI" id="CHEBI:74565"/>
    </reaction>
    <physiologicalReaction direction="left-to-right" evidence="18">
        <dbReference type="Rhea" id="RHEA:37196"/>
    </physiologicalReaction>
</comment>
<comment type="caution">
    <text evidence="24">The sequence shown here is derived from an EMBL/GenBank/DDBJ whole genome shotgun (WGS) entry which is preliminary data.</text>
</comment>
<comment type="catalytic activity">
    <reaction evidence="14">
        <text>dodecanoyl-CoA + sn-glycerol 3-phosphate = 1-dodecanoyl-sn-glycerol 3-phosphate + CoA</text>
        <dbReference type="Rhea" id="RHEA:35727"/>
        <dbReference type="ChEBI" id="CHEBI:57287"/>
        <dbReference type="ChEBI" id="CHEBI:57375"/>
        <dbReference type="ChEBI" id="CHEBI:57597"/>
        <dbReference type="ChEBI" id="CHEBI:72682"/>
    </reaction>
    <physiologicalReaction direction="left-to-right" evidence="14">
        <dbReference type="Rhea" id="RHEA:35728"/>
    </physiologicalReaction>
</comment>
<dbReference type="OrthoDB" id="5962536at2759"/>
<dbReference type="EMBL" id="JAAKFY010000008">
    <property type="protein sequence ID" value="KAF3853661.1"/>
    <property type="molecule type" value="Genomic_DNA"/>
</dbReference>
<keyword evidence="7" id="KW-0444">Lipid biosynthesis</keyword>
<sequence>MALSDGLLLQVNNGEQWTNRWKHPNDDSDRSTSPSVLRCVASTWKEGLLSRKRPFVGRCCHSCTPQSWEKLFNPSIPSLGLRNVIFINETHTRQRGWLARRLSYVLFVMERDVNKDMFTRNVVDNVLNNSRVESAIANVAADLDAAGTQPGQEHKAVRKVKQKARAFLQEMVANISPAFIRLTGWVLLRLFNGFFWSIQIHKGQLEMVKKAATEQNVPMVFLPVHKSHIDYLLITTLIRKLGGFFIRRRMDETGDKKDVLYRSLLHAYTEELLRQQQFLEIYLEGTRSRSGKPSTARAGMLSIVVDTMWTGSIPDVLVVPVGISYDRILEGNYNSEQLEYLDSQRNRHIPPAVSLEHTLMPIIISAQPDAQLFEGQEEEQLNREMPEDIVRRQLINNLAKHVLFTANKSSAIMSTHIIACLLLYRHRQGVVLSKLVEDFFNMKEEILSRDFDLGFSGNSEDVVVRALHLLGNCVNVTSSANRNGEFTIAPSQTVPALFELNFYSNGLFHVFISDAIIACSILSLQRELVAESESDHPPEGLSSLPLSQERLIRKAAGLSHFLVNEVTLAPPCQTIYQVFHDAVARLIQYGVLYVAEEDQEELSPSPTEEPWPKKFPEPLSWRSDEEDEDSDFGEEQRDRYLKVSVSAEHQEFFVFLQRLVSPVLEAYSGAAIFVHSLSQPMAESDYTQRLFRYLLTRTERGVAAYGESATHYLVKNTVRTFKELGVLKQRKENQVTTLELSSTFLPQANRNKLLQYILGFTLL</sequence>
<evidence type="ECO:0000256" key="5">
    <source>
        <dbReference type="ARBA" id="ARBA00013113"/>
    </source>
</evidence>
<evidence type="ECO:0000259" key="23">
    <source>
        <dbReference type="SMART" id="SM00563"/>
    </source>
</evidence>
<comment type="subcellular location">
    <subcellularLocation>
        <location evidence="1">Membrane</location>
        <topology evidence="1">Peripheral membrane protein</topology>
    </subcellularLocation>
</comment>
<feature type="domain" description="Phospholipid/glycerol acyltransferase" evidence="23">
    <location>
        <begin position="219"/>
        <end position="326"/>
    </location>
</feature>
<keyword evidence="8 21" id="KW-0808">Transferase</keyword>
<evidence type="ECO:0000256" key="1">
    <source>
        <dbReference type="ARBA" id="ARBA00004170"/>
    </source>
</evidence>
<evidence type="ECO:0000256" key="15">
    <source>
        <dbReference type="ARBA" id="ARBA00023344"/>
    </source>
</evidence>
<dbReference type="CDD" id="cd07993">
    <property type="entry name" value="LPLAT_DHAPAT-like"/>
    <property type="match status" value="1"/>
</dbReference>
<evidence type="ECO:0000256" key="10">
    <source>
        <dbReference type="ARBA" id="ARBA00023136"/>
    </source>
</evidence>
<comment type="catalytic activity">
    <reaction evidence="16">
        <text>1-acyl-sn-glycero-3-phospho-(1'-sn-glycerol) + an acyl-CoA = a 1,2-diacyl-sn-glycero-3-phospho-(1'-sn-glycerol) + CoA</text>
        <dbReference type="Rhea" id="RHEA:33203"/>
        <dbReference type="ChEBI" id="CHEBI:57287"/>
        <dbReference type="ChEBI" id="CHEBI:58342"/>
        <dbReference type="ChEBI" id="CHEBI:64716"/>
        <dbReference type="ChEBI" id="CHEBI:64840"/>
    </reaction>
    <physiologicalReaction direction="left-to-right" evidence="16">
        <dbReference type="Rhea" id="RHEA:33204"/>
    </physiologicalReaction>
</comment>
<dbReference type="GO" id="GO:0004366">
    <property type="term" value="F:glycerol-3-phosphate O-acyltransferase activity"/>
    <property type="evidence" value="ECO:0007669"/>
    <property type="project" value="UniProtKB-EC"/>
</dbReference>
<dbReference type="EC" id="2.3.1.15" evidence="5"/>
<proteinExistence type="inferred from homology"/>
<dbReference type="GO" id="GO:0019432">
    <property type="term" value="P:triglyceride biosynthetic process"/>
    <property type="evidence" value="ECO:0007669"/>
    <property type="project" value="TreeGrafter"/>
</dbReference>
<evidence type="ECO:0000256" key="9">
    <source>
        <dbReference type="ARBA" id="ARBA00023098"/>
    </source>
</evidence>
<evidence type="ECO:0000256" key="14">
    <source>
        <dbReference type="ARBA" id="ARBA00023335"/>
    </source>
</evidence>
<dbReference type="Pfam" id="PF01553">
    <property type="entry name" value="Acyltransferase"/>
    <property type="match status" value="1"/>
</dbReference>
<comment type="catalytic activity">
    <reaction evidence="15">
        <text>(9Z,12Z)-octadecadienoyl-CoA + sn-glycerol 3-phosphate = 1-(9Z,12Z)-octadecadienoyl-sn-glycero-3-phosphate + CoA</text>
        <dbReference type="Rhea" id="RHEA:37203"/>
        <dbReference type="ChEBI" id="CHEBI:57287"/>
        <dbReference type="ChEBI" id="CHEBI:57383"/>
        <dbReference type="ChEBI" id="CHEBI:57597"/>
        <dbReference type="ChEBI" id="CHEBI:74547"/>
    </reaction>
    <physiologicalReaction direction="left-to-right" evidence="15">
        <dbReference type="Rhea" id="RHEA:37204"/>
    </physiologicalReaction>
</comment>
<dbReference type="PIRSF" id="PIRSF000437">
    <property type="entry name" value="GPAT_DHAPAT"/>
    <property type="match status" value="1"/>
</dbReference>
<dbReference type="PANTHER" id="PTHR12563">
    <property type="entry name" value="GLYCEROL-3-PHOSPHATE ACYLTRANSFERASE"/>
    <property type="match status" value="1"/>
</dbReference>
<evidence type="ECO:0000256" key="3">
    <source>
        <dbReference type="ARBA" id="ARBA00005189"/>
    </source>
</evidence>
<comment type="pathway">
    <text evidence="3">Lipid metabolism.</text>
</comment>
<evidence type="ECO:0000256" key="8">
    <source>
        <dbReference type="ARBA" id="ARBA00022679"/>
    </source>
</evidence>
<dbReference type="GO" id="GO:0006631">
    <property type="term" value="P:fatty acid metabolic process"/>
    <property type="evidence" value="ECO:0007669"/>
    <property type="project" value="TreeGrafter"/>
</dbReference>
<feature type="compositionally biased region" description="Acidic residues" evidence="22">
    <location>
        <begin position="624"/>
        <end position="633"/>
    </location>
</feature>
<dbReference type="GO" id="GO:0006072">
    <property type="term" value="P:glycerol-3-phosphate metabolic process"/>
    <property type="evidence" value="ECO:0007669"/>
    <property type="project" value="TreeGrafter"/>
</dbReference>
<comment type="function">
    <text evidence="20">Mitochondrial membrane protein that catalyzes the essential first step of biosynthesis of glycerolipids such as triglycerides, phosphatidic acids and lysophosphatidic acids. Esterifies acyl-group from acyl-coenzyme A (acyl-CoA) to the sn-1 position of glycerol-3-phosphate, to produce lysophosphatidic acid. Has a narrow hydrophobic binding cleft that selects for a linear acyl chain. Catalytic activity is higher for substrates with a 16-carbon acyl chain.</text>
</comment>
<accession>A0A7J5YXW1</accession>
<dbReference type="InterPro" id="IPR002123">
    <property type="entry name" value="Plipid/glycerol_acylTrfase"/>
</dbReference>
<dbReference type="GO" id="GO:0031966">
    <property type="term" value="C:mitochondrial membrane"/>
    <property type="evidence" value="ECO:0007669"/>
    <property type="project" value="TreeGrafter"/>
</dbReference>
<comment type="catalytic activity">
    <reaction evidence="19">
        <text>sn-glycerol 3-phosphate + (9Z)-octadecenoyl-CoA = 1-(9Z-octadecenoyl)-sn-glycero-3-phosphate + CoA</text>
        <dbReference type="Rhea" id="RHEA:37199"/>
        <dbReference type="ChEBI" id="CHEBI:57287"/>
        <dbReference type="ChEBI" id="CHEBI:57387"/>
        <dbReference type="ChEBI" id="CHEBI:57597"/>
        <dbReference type="ChEBI" id="CHEBI:74544"/>
    </reaction>
    <physiologicalReaction direction="left-to-right" evidence="19">
        <dbReference type="Rhea" id="RHEA:37200"/>
    </physiologicalReaction>
</comment>
<protein>
    <recommendedName>
        <fullName evidence="6">Glycerol-3-phosphate acyltransferase 1, mitochondrial</fullName>
        <ecNumber evidence="5">2.3.1.15</ecNumber>
    </recommendedName>
</protein>
<keyword evidence="12" id="KW-1208">Phospholipid metabolism</keyword>
<keyword evidence="13 21" id="KW-0012">Acyltransferase</keyword>
<keyword evidence="9" id="KW-0443">Lipid metabolism</keyword>
<evidence type="ECO:0000256" key="19">
    <source>
        <dbReference type="ARBA" id="ARBA00048672"/>
    </source>
</evidence>
<comment type="similarity">
    <text evidence="4 21">Belongs to the GPAT/DAPAT family.</text>
</comment>
<evidence type="ECO:0000313" key="25">
    <source>
        <dbReference type="Proteomes" id="UP000518266"/>
    </source>
</evidence>
<reference evidence="24 25" key="1">
    <citation type="submission" date="2020-03" db="EMBL/GenBank/DDBJ databases">
        <title>Dissostichus mawsoni Genome sequencing and assembly.</title>
        <authorList>
            <person name="Park H."/>
        </authorList>
    </citation>
    <scope>NUCLEOTIDE SEQUENCE [LARGE SCALE GENOMIC DNA]</scope>
    <source>
        <strain evidence="24">DM0001</strain>
        <tissue evidence="24">Muscle</tissue>
    </source>
</reference>
<evidence type="ECO:0000256" key="22">
    <source>
        <dbReference type="SAM" id="MobiDB-lite"/>
    </source>
</evidence>
<dbReference type="SMART" id="SM00563">
    <property type="entry name" value="PlsC"/>
    <property type="match status" value="1"/>
</dbReference>
<evidence type="ECO:0000256" key="4">
    <source>
        <dbReference type="ARBA" id="ARBA00007937"/>
    </source>
</evidence>
<evidence type="ECO:0000256" key="20">
    <source>
        <dbReference type="ARBA" id="ARBA00049585"/>
    </source>
</evidence>
<dbReference type="PANTHER" id="PTHR12563:SF16">
    <property type="entry name" value="GLYCEROL-3-PHOSPHATE ACYLTRANSFERASE 1, MITOCHONDRIAL"/>
    <property type="match status" value="1"/>
</dbReference>
<dbReference type="Pfam" id="PF19277">
    <property type="entry name" value="GPAT_C"/>
    <property type="match status" value="1"/>
</dbReference>
<evidence type="ECO:0000256" key="2">
    <source>
        <dbReference type="ARBA" id="ARBA00004765"/>
    </source>
</evidence>
<evidence type="ECO:0000256" key="13">
    <source>
        <dbReference type="ARBA" id="ARBA00023315"/>
    </source>
</evidence>
<dbReference type="InterPro" id="IPR041728">
    <property type="entry name" value="GPAT/DHAPAT_LPLAT"/>
</dbReference>
<evidence type="ECO:0000313" key="24">
    <source>
        <dbReference type="EMBL" id="KAF3853661.1"/>
    </source>
</evidence>